<keyword evidence="3" id="KW-1185">Reference proteome</keyword>
<dbReference type="AlphaFoldDB" id="A0A9Q3GEG9"/>
<name>A0A9Q3GEG9_9BASI</name>
<proteinExistence type="predicted"/>
<gene>
    <name evidence="2" type="ORF">O181_004020</name>
</gene>
<protein>
    <submittedName>
        <fullName evidence="2">Uncharacterized protein</fullName>
    </submittedName>
</protein>
<accession>A0A9Q3GEG9</accession>
<organism evidence="2 3">
    <name type="scientific">Austropuccinia psidii MF-1</name>
    <dbReference type="NCBI Taxonomy" id="1389203"/>
    <lineage>
        <taxon>Eukaryota</taxon>
        <taxon>Fungi</taxon>
        <taxon>Dikarya</taxon>
        <taxon>Basidiomycota</taxon>
        <taxon>Pucciniomycotina</taxon>
        <taxon>Pucciniomycetes</taxon>
        <taxon>Pucciniales</taxon>
        <taxon>Sphaerophragmiaceae</taxon>
        <taxon>Austropuccinia</taxon>
    </lineage>
</organism>
<dbReference type="EMBL" id="AVOT02000750">
    <property type="protein sequence ID" value="MBW0464305.1"/>
    <property type="molecule type" value="Genomic_DNA"/>
</dbReference>
<evidence type="ECO:0000256" key="1">
    <source>
        <dbReference type="SAM" id="MobiDB-lite"/>
    </source>
</evidence>
<feature type="region of interest" description="Disordered" evidence="1">
    <location>
        <begin position="1"/>
        <end position="20"/>
    </location>
</feature>
<evidence type="ECO:0000313" key="2">
    <source>
        <dbReference type="EMBL" id="MBW0464305.1"/>
    </source>
</evidence>
<evidence type="ECO:0000313" key="3">
    <source>
        <dbReference type="Proteomes" id="UP000765509"/>
    </source>
</evidence>
<comment type="caution">
    <text evidence="2">The sequence shown here is derived from an EMBL/GenBank/DDBJ whole genome shotgun (WGS) entry which is preliminary data.</text>
</comment>
<dbReference type="Proteomes" id="UP000765509">
    <property type="component" value="Unassembled WGS sequence"/>
</dbReference>
<reference evidence="2" key="1">
    <citation type="submission" date="2021-03" db="EMBL/GenBank/DDBJ databases">
        <title>Draft genome sequence of rust myrtle Austropuccinia psidii MF-1, a brazilian biotype.</title>
        <authorList>
            <person name="Quecine M.C."/>
            <person name="Pachon D.M.R."/>
            <person name="Bonatelli M.L."/>
            <person name="Correr F.H."/>
            <person name="Franceschini L.M."/>
            <person name="Leite T.F."/>
            <person name="Margarido G.R.A."/>
            <person name="Almeida C.A."/>
            <person name="Ferrarezi J.A."/>
            <person name="Labate C.A."/>
        </authorList>
    </citation>
    <scope>NUCLEOTIDE SEQUENCE</scope>
    <source>
        <strain evidence="2">MF-1</strain>
    </source>
</reference>
<sequence>MPPLMHELASANAPAAPSRYASNTSLTPPYAFSHLPNPLCRLPSLCLRSALLKCLQRLPQPPLPSLHLCSALPTGLQRCPHTGLILNNAYHPYAPEAPSR</sequence>